<dbReference type="Proteomes" id="UP001165393">
    <property type="component" value="Unassembled WGS sequence"/>
</dbReference>
<name>A0AA42B6T0_9GAMM</name>
<comment type="caution">
    <text evidence="1">The sequence shown here is derived from an EMBL/GenBank/DDBJ whole genome shotgun (WGS) entry which is preliminary data.</text>
</comment>
<organism evidence="1 2">
    <name type="scientific">Echinimonas agarilytica</name>
    <dbReference type="NCBI Taxonomy" id="1215918"/>
    <lineage>
        <taxon>Bacteria</taxon>
        <taxon>Pseudomonadati</taxon>
        <taxon>Pseudomonadota</taxon>
        <taxon>Gammaproteobacteria</taxon>
        <taxon>Alteromonadales</taxon>
        <taxon>Echinimonadaceae</taxon>
        <taxon>Echinimonas</taxon>
    </lineage>
</organism>
<protein>
    <recommendedName>
        <fullName evidence="3">Sel1 repeat family protein</fullName>
    </recommendedName>
</protein>
<evidence type="ECO:0000313" key="2">
    <source>
        <dbReference type="Proteomes" id="UP001165393"/>
    </source>
</evidence>
<dbReference type="EMBL" id="JAMQGP010000001">
    <property type="protein sequence ID" value="MCM2678851.1"/>
    <property type="molecule type" value="Genomic_DNA"/>
</dbReference>
<accession>A0AA42B6T0</accession>
<dbReference type="AlphaFoldDB" id="A0AA42B6T0"/>
<reference evidence="1 2" key="1">
    <citation type="journal article" date="2013" name="Antonie Van Leeuwenhoek">
        <title>Echinimonas agarilytica gen. nov., sp. nov., a new gammaproteobacterium isolated from the sea urchin Strongylocentrotus intermedius.</title>
        <authorList>
            <person name="Nedashkovskaya O.I."/>
            <person name="Stenkova A.M."/>
            <person name="Zhukova N.V."/>
            <person name="Van Trappen S."/>
            <person name="Lee J.S."/>
            <person name="Kim S.B."/>
        </authorList>
    </citation>
    <scope>NUCLEOTIDE SEQUENCE [LARGE SCALE GENOMIC DNA]</scope>
    <source>
        <strain evidence="1 2">KMM 6351</strain>
    </source>
</reference>
<sequence length="217" mass="24276">MFKSFVPVVLALALVGCADDMVILDRLIGMKPGAEKPEAVLPPENPATDDLQGQFDMAEFYLEQEQIVTAMAWYSKCANSGYQPCIRELGYGYIQGAGVSYDPFLGMQLLQYAMDDTDPEMLNDIAWFLATHKETALRDPNKAMELMEIHQQHSQLDAMSTDTLAAVYAANGLFQQAAKVQQKALNMLLREGGIGNDVLVSYRERLQMYRNDTPYTE</sequence>
<keyword evidence="2" id="KW-1185">Reference proteome</keyword>
<dbReference type="Gene3D" id="1.25.40.10">
    <property type="entry name" value="Tetratricopeptide repeat domain"/>
    <property type="match status" value="1"/>
</dbReference>
<dbReference type="InterPro" id="IPR011990">
    <property type="entry name" value="TPR-like_helical_dom_sf"/>
</dbReference>
<dbReference type="RefSeq" id="WP_251260199.1">
    <property type="nucleotide sequence ID" value="NZ_JAMQGP010000001.1"/>
</dbReference>
<evidence type="ECO:0000313" key="1">
    <source>
        <dbReference type="EMBL" id="MCM2678851.1"/>
    </source>
</evidence>
<proteinExistence type="predicted"/>
<evidence type="ECO:0008006" key="3">
    <source>
        <dbReference type="Google" id="ProtNLM"/>
    </source>
</evidence>
<dbReference type="SUPFAM" id="SSF81901">
    <property type="entry name" value="HCP-like"/>
    <property type="match status" value="1"/>
</dbReference>
<dbReference type="PROSITE" id="PS51257">
    <property type="entry name" value="PROKAR_LIPOPROTEIN"/>
    <property type="match status" value="1"/>
</dbReference>
<gene>
    <name evidence="1" type="ORF">NAF29_04065</name>
</gene>